<reference evidence="14" key="1">
    <citation type="journal article" date="2020" name="Fungal Divers.">
        <title>Resolving the Mortierellaceae phylogeny through synthesis of multi-gene phylogenetics and phylogenomics.</title>
        <authorList>
            <person name="Vandepol N."/>
            <person name="Liber J."/>
            <person name="Desiro A."/>
            <person name="Na H."/>
            <person name="Kennedy M."/>
            <person name="Barry K."/>
            <person name="Grigoriev I.V."/>
            <person name="Miller A.N."/>
            <person name="O'Donnell K."/>
            <person name="Stajich J.E."/>
            <person name="Bonito G."/>
        </authorList>
    </citation>
    <scope>NUCLEOTIDE SEQUENCE</scope>
    <source>
        <strain evidence="14">KOD1015</strain>
    </source>
</reference>
<evidence type="ECO:0000256" key="3">
    <source>
        <dbReference type="ARBA" id="ARBA00022679"/>
    </source>
</evidence>
<dbReference type="GO" id="GO:0005743">
    <property type="term" value="C:mitochondrial inner membrane"/>
    <property type="evidence" value="ECO:0007669"/>
    <property type="project" value="UniProtKB-SubCell"/>
</dbReference>
<dbReference type="GO" id="GO:0035965">
    <property type="term" value="P:cardiolipin acyl-chain remodeling"/>
    <property type="evidence" value="ECO:0007669"/>
    <property type="project" value="TreeGrafter"/>
</dbReference>
<evidence type="ECO:0000256" key="6">
    <source>
        <dbReference type="ARBA" id="ARBA00023098"/>
    </source>
</evidence>
<keyword evidence="9" id="KW-0012">Acyltransferase</keyword>
<dbReference type="GO" id="GO:0005741">
    <property type="term" value="C:mitochondrial outer membrane"/>
    <property type="evidence" value="ECO:0007669"/>
    <property type="project" value="UniProtKB-SubCell"/>
</dbReference>
<comment type="caution">
    <text evidence="14">The sequence shown here is derived from an EMBL/GenBank/DDBJ whole genome shotgun (WGS) entry which is preliminary data.</text>
</comment>
<feature type="non-terminal residue" evidence="14">
    <location>
        <position position="1"/>
    </location>
</feature>
<keyword evidence="8" id="KW-0472">Membrane</keyword>
<dbReference type="PANTHER" id="PTHR12497">
    <property type="entry name" value="TAZ PROTEIN TAFAZZIN"/>
    <property type="match status" value="1"/>
</dbReference>
<sequence length="310" mass="35433">SKFWKFTSSVVMSGVGAVSKTFLTFGSYSGVYNLNPFLNILCDPQRTRPILTVTNHTSTADDPLLWGVLPWKCYKDPSKTVRYALGAQELCYPNKPVGTFFRFGQIVPIIRGNGVYQPAVDASINMLKSGKWVHIFPEGKINQTDQLIRLKWGVGRILMEYGGAPIKDGGKPLNELEMPIVIPIYHLGMEDILRLFPDNSSPVFPTLGLPLTIVFGEPVEFTSIMKEYKEGKIQEIEARVKMTERVFDAMEELKAVAIRLHMKHEAQAEEERIRRGFWWWTRPPGWGWWKTTDVPVHSKYRDQTVKIEEI</sequence>
<keyword evidence="7" id="KW-0496">Mitochondrion</keyword>
<evidence type="ECO:0000256" key="12">
    <source>
        <dbReference type="RuleBase" id="RU365062"/>
    </source>
</evidence>
<dbReference type="PRINTS" id="PR00979">
    <property type="entry name" value="TAFAZZIN"/>
</dbReference>
<name>A0A9P6FPN6_9FUNG</name>
<keyword evidence="3" id="KW-0808">Transferase</keyword>
<keyword evidence="5" id="KW-0999">Mitochondrion inner membrane</keyword>
<keyword evidence="4" id="KW-1000">Mitochondrion outer membrane</keyword>
<evidence type="ECO:0000313" key="15">
    <source>
        <dbReference type="Proteomes" id="UP000780801"/>
    </source>
</evidence>
<protein>
    <recommendedName>
        <fullName evidence="12">Tafazzin family protein</fullName>
    </recommendedName>
</protein>
<keyword evidence="6" id="KW-0443">Lipid metabolism</keyword>
<evidence type="ECO:0000256" key="11">
    <source>
        <dbReference type="ARBA" id="ARBA00047906"/>
    </source>
</evidence>
<dbReference type="InterPro" id="IPR000872">
    <property type="entry name" value="Tafazzin"/>
</dbReference>
<dbReference type="Proteomes" id="UP000780801">
    <property type="component" value="Unassembled WGS sequence"/>
</dbReference>
<evidence type="ECO:0000256" key="1">
    <source>
        <dbReference type="ARBA" id="ARBA00004137"/>
    </source>
</evidence>
<dbReference type="SMART" id="SM00563">
    <property type="entry name" value="PlsC"/>
    <property type="match status" value="1"/>
</dbReference>
<dbReference type="SUPFAM" id="SSF69593">
    <property type="entry name" value="Glycerol-3-phosphate (1)-acyltransferase"/>
    <property type="match status" value="1"/>
</dbReference>
<comment type="similarity">
    <text evidence="2 12">Belongs to the taffazin family.</text>
</comment>
<evidence type="ECO:0000259" key="13">
    <source>
        <dbReference type="SMART" id="SM00563"/>
    </source>
</evidence>
<evidence type="ECO:0000256" key="8">
    <source>
        <dbReference type="ARBA" id="ARBA00023136"/>
    </source>
</evidence>
<accession>A0A9P6FPN6</accession>
<comment type="catalytic activity">
    <reaction evidence="11">
        <text>1'-[1,2-diacyl-sn-glycero-3-phospho],3'-[1-acyl-sn-glycero-3-phospho]-glycerol + a 1,2-diacyl-sn-glycero-3-phosphocholine = a cardiolipin + a 1-acyl-sn-glycero-3-phosphocholine</text>
        <dbReference type="Rhea" id="RHEA:33731"/>
        <dbReference type="ChEBI" id="CHEBI:57643"/>
        <dbReference type="ChEBI" id="CHEBI:58168"/>
        <dbReference type="ChEBI" id="CHEBI:62237"/>
        <dbReference type="ChEBI" id="CHEBI:64743"/>
    </reaction>
    <physiologicalReaction direction="left-to-right" evidence="11">
        <dbReference type="Rhea" id="RHEA:33732"/>
    </physiologicalReaction>
    <physiologicalReaction direction="right-to-left" evidence="11">
        <dbReference type="Rhea" id="RHEA:33733"/>
    </physiologicalReaction>
</comment>
<dbReference type="EMBL" id="JAABOA010003207">
    <property type="protein sequence ID" value="KAF9578911.1"/>
    <property type="molecule type" value="Genomic_DNA"/>
</dbReference>
<evidence type="ECO:0000313" key="14">
    <source>
        <dbReference type="EMBL" id="KAF9578911.1"/>
    </source>
</evidence>
<keyword evidence="15" id="KW-1185">Reference proteome</keyword>
<evidence type="ECO:0000256" key="5">
    <source>
        <dbReference type="ARBA" id="ARBA00022792"/>
    </source>
</evidence>
<gene>
    <name evidence="14" type="ORF">BGW38_005062</name>
</gene>
<evidence type="ECO:0000256" key="2">
    <source>
        <dbReference type="ARBA" id="ARBA00010524"/>
    </source>
</evidence>
<dbReference type="GO" id="GO:0007007">
    <property type="term" value="P:inner mitochondrial membrane organization"/>
    <property type="evidence" value="ECO:0007669"/>
    <property type="project" value="TreeGrafter"/>
</dbReference>
<dbReference type="AlphaFoldDB" id="A0A9P6FPN6"/>
<evidence type="ECO:0000256" key="4">
    <source>
        <dbReference type="ARBA" id="ARBA00022787"/>
    </source>
</evidence>
<feature type="domain" description="Phospholipid/glycerol acyltransferase" evidence="13">
    <location>
        <begin position="50"/>
        <end position="189"/>
    </location>
</feature>
<proteinExistence type="inferred from homology"/>
<dbReference type="OrthoDB" id="193467at2759"/>
<organism evidence="14 15">
    <name type="scientific">Lunasporangiospora selenospora</name>
    <dbReference type="NCBI Taxonomy" id="979761"/>
    <lineage>
        <taxon>Eukaryota</taxon>
        <taxon>Fungi</taxon>
        <taxon>Fungi incertae sedis</taxon>
        <taxon>Mucoromycota</taxon>
        <taxon>Mortierellomycotina</taxon>
        <taxon>Mortierellomycetes</taxon>
        <taxon>Mortierellales</taxon>
        <taxon>Mortierellaceae</taxon>
        <taxon>Lunasporangiospora</taxon>
    </lineage>
</organism>
<evidence type="ECO:0000256" key="10">
    <source>
        <dbReference type="ARBA" id="ARBA00024323"/>
    </source>
</evidence>
<dbReference type="Pfam" id="PF01553">
    <property type="entry name" value="Acyltransferase"/>
    <property type="match status" value="1"/>
</dbReference>
<comment type="subcellular location">
    <subcellularLocation>
        <location evidence="1">Mitochondrion inner membrane</location>
        <topology evidence="1">Peripheral membrane protein</topology>
        <orientation evidence="1">Intermembrane side</orientation>
    </subcellularLocation>
    <subcellularLocation>
        <location evidence="10">Mitochondrion outer membrane</location>
        <topology evidence="10">Peripheral membrane protein</topology>
        <orientation evidence="10">Intermembrane side</orientation>
    </subcellularLocation>
</comment>
<evidence type="ECO:0000256" key="7">
    <source>
        <dbReference type="ARBA" id="ARBA00023128"/>
    </source>
</evidence>
<dbReference type="GO" id="GO:0047184">
    <property type="term" value="F:1-acylglycerophosphocholine O-acyltransferase activity"/>
    <property type="evidence" value="ECO:0007669"/>
    <property type="project" value="TreeGrafter"/>
</dbReference>
<dbReference type="PANTHER" id="PTHR12497:SF0">
    <property type="entry name" value="TAFAZZIN"/>
    <property type="match status" value="1"/>
</dbReference>
<dbReference type="InterPro" id="IPR002123">
    <property type="entry name" value="Plipid/glycerol_acylTrfase"/>
</dbReference>
<evidence type="ECO:0000256" key="9">
    <source>
        <dbReference type="ARBA" id="ARBA00023315"/>
    </source>
</evidence>
<dbReference type="CDD" id="cd07989">
    <property type="entry name" value="LPLAT_AGPAT-like"/>
    <property type="match status" value="1"/>
</dbReference>